<accession>A0A1F2PH53</accession>
<reference evidence="8" key="2">
    <citation type="submission" date="2021-11" db="EMBL/GenBank/DDBJ databases">
        <title>Isoprene-degrading acetogen.</title>
        <authorList>
            <person name="Yang Y."/>
            <person name="Jin H."/>
            <person name="Yan J."/>
        </authorList>
    </citation>
    <scope>NUCLEOTIDE SEQUENCE</scope>
    <source>
        <strain evidence="8">Berkeley</strain>
    </source>
</reference>
<dbReference type="InterPro" id="IPR014227">
    <property type="entry name" value="YtvI-like"/>
</dbReference>
<dbReference type="PANTHER" id="PTHR21716">
    <property type="entry name" value="TRANSMEMBRANE PROTEIN"/>
    <property type="match status" value="1"/>
</dbReference>
<feature type="transmembrane region" description="Helical" evidence="6">
    <location>
        <begin position="218"/>
        <end position="244"/>
    </location>
</feature>
<dbReference type="Proteomes" id="UP000176244">
    <property type="component" value="Unassembled WGS sequence"/>
</dbReference>
<feature type="transmembrane region" description="Helical" evidence="6">
    <location>
        <begin position="12"/>
        <end position="29"/>
    </location>
</feature>
<organism evidence="7 9">
    <name type="scientific">Acetobacterium wieringae</name>
    <dbReference type="NCBI Taxonomy" id="52694"/>
    <lineage>
        <taxon>Bacteria</taxon>
        <taxon>Bacillati</taxon>
        <taxon>Bacillota</taxon>
        <taxon>Clostridia</taxon>
        <taxon>Eubacteriales</taxon>
        <taxon>Eubacteriaceae</taxon>
        <taxon>Acetobacterium</taxon>
    </lineage>
</organism>
<evidence type="ECO:0000313" key="8">
    <source>
        <dbReference type="EMBL" id="UYO64555.1"/>
    </source>
</evidence>
<feature type="transmembrane region" description="Helical" evidence="6">
    <location>
        <begin position="286"/>
        <end position="304"/>
    </location>
</feature>
<keyword evidence="4 6" id="KW-1133">Transmembrane helix</keyword>
<dbReference type="NCBIfam" id="TIGR02872">
    <property type="entry name" value="spore_ytvI"/>
    <property type="match status" value="1"/>
</dbReference>
<evidence type="ECO:0000256" key="3">
    <source>
        <dbReference type="ARBA" id="ARBA00022692"/>
    </source>
</evidence>
<protein>
    <submittedName>
        <fullName evidence="8">Sporulation integral membrane protein YtvI</fullName>
    </submittedName>
</protein>
<evidence type="ECO:0000313" key="10">
    <source>
        <dbReference type="Proteomes" id="UP001163550"/>
    </source>
</evidence>
<dbReference type="InterPro" id="IPR002549">
    <property type="entry name" value="AI-2E-like"/>
</dbReference>
<dbReference type="Proteomes" id="UP001163550">
    <property type="component" value="Chromosome"/>
</dbReference>
<keyword evidence="5 6" id="KW-0472">Membrane</keyword>
<evidence type="ECO:0000313" key="9">
    <source>
        <dbReference type="Proteomes" id="UP000176244"/>
    </source>
</evidence>
<keyword evidence="3 6" id="KW-0812">Transmembrane</keyword>
<keyword evidence="10" id="KW-1185">Reference proteome</keyword>
<feature type="transmembrane region" description="Helical" evidence="6">
    <location>
        <begin position="65"/>
        <end position="88"/>
    </location>
</feature>
<evidence type="ECO:0000256" key="4">
    <source>
        <dbReference type="ARBA" id="ARBA00022989"/>
    </source>
</evidence>
<proteinExistence type="inferred from homology"/>
<feature type="transmembrane region" description="Helical" evidence="6">
    <location>
        <begin position="324"/>
        <end position="346"/>
    </location>
</feature>
<name>A0A1F2PH53_9FIRM</name>
<evidence type="ECO:0000256" key="6">
    <source>
        <dbReference type="SAM" id="Phobius"/>
    </source>
</evidence>
<comment type="subcellular location">
    <subcellularLocation>
        <location evidence="1">Membrane</location>
        <topology evidence="1">Multi-pass membrane protein</topology>
    </subcellularLocation>
</comment>
<feature type="transmembrane region" description="Helical" evidence="6">
    <location>
        <begin position="250"/>
        <end position="274"/>
    </location>
</feature>
<dbReference type="PANTHER" id="PTHR21716:SF68">
    <property type="entry name" value="TRANSPORT PROTEIN YTVI-RELATED"/>
    <property type="match status" value="1"/>
</dbReference>
<evidence type="ECO:0000256" key="1">
    <source>
        <dbReference type="ARBA" id="ARBA00004141"/>
    </source>
</evidence>
<dbReference type="GO" id="GO:0055085">
    <property type="term" value="P:transmembrane transport"/>
    <property type="evidence" value="ECO:0007669"/>
    <property type="project" value="TreeGrafter"/>
</dbReference>
<evidence type="ECO:0000313" key="7">
    <source>
        <dbReference type="EMBL" id="OFV70314.1"/>
    </source>
</evidence>
<dbReference type="OrthoDB" id="9774361at2"/>
<reference evidence="7 9" key="1">
    <citation type="submission" date="2015-09" db="EMBL/GenBank/DDBJ databases">
        <title>Genome sequence of Acetobacterium wieringae DSM 1911.</title>
        <authorList>
            <person name="Poehlein A."/>
            <person name="Bengelsdorf F.R."/>
            <person name="Schiel-Bengelsdorf B."/>
            <person name="Duerre P."/>
            <person name="Daniel R."/>
        </authorList>
    </citation>
    <scope>NUCLEOTIDE SEQUENCE [LARGE SCALE GENOMIC DNA]</scope>
    <source>
        <strain evidence="7 9">DSM 1911</strain>
    </source>
</reference>
<dbReference type="AlphaFoldDB" id="A0A1F2PH53"/>
<evidence type="ECO:0000256" key="2">
    <source>
        <dbReference type="ARBA" id="ARBA00009773"/>
    </source>
</evidence>
<dbReference type="RefSeq" id="WP_070371392.1">
    <property type="nucleotide sequence ID" value="NZ_CABIIK010000015.1"/>
</dbReference>
<dbReference type="Pfam" id="PF01594">
    <property type="entry name" value="AI-2E_transport"/>
    <property type="match status" value="1"/>
</dbReference>
<evidence type="ECO:0000256" key="5">
    <source>
        <dbReference type="ARBA" id="ARBA00023136"/>
    </source>
</evidence>
<gene>
    <name evidence="8" type="primary">ytvI</name>
    <name evidence="7" type="ORF">ACWI_20950</name>
    <name evidence="8" type="ORF">LNN31_09065</name>
</gene>
<comment type="similarity">
    <text evidence="2">Belongs to the autoinducer-2 exporter (AI-2E) (TC 2.A.86) family.</text>
</comment>
<dbReference type="GO" id="GO:0016020">
    <property type="term" value="C:membrane"/>
    <property type="evidence" value="ECO:0007669"/>
    <property type="project" value="UniProtKB-SubCell"/>
</dbReference>
<sequence length="359" mass="39424">MESPYDKKRQFIINAVYILLVVAIVYLIFEYAISLLSPFILAFLIAYLLKGPAKAISEWTRLPNKLVSFVLVLVFYGGAGILVALVGVKLISTLTQTISALPDIYEYQLRPFLLTTFDGIEQTVFLIDAALVDVLNAASEQLVNSLGDNVTSISLAFVAFLSDLAGSLPAFLIKMLLMVIATFFMAVDYEMLSAFVFRQFSEKANEIFQTIKNYIVNTLFVVIRSYALIMSITFVELSIGLSIVGIDNPILIAFFIAIFDILPVLGTGGIMIPWSVITLLQGNYQTALGLILVYVFVTVIRNILEPKIVGGQLGLHPVVALMSMFIGVNLLGVLGLFGFPIALSLLKHLNDVGTVKLFK</sequence>
<dbReference type="STRING" id="52694.ACWI_20950"/>
<dbReference type="EMBL" id="CP087994">
    <property type="protein sequence ID" value="UYO64555.1"/>
    <property type="molecule type" value="Genomic_DNA"/>
</dbReference>
<feature type="transmembrane region" description="Helical" evidence="6">
    <location>
        <begin position="171"/>
        <end position="197"/>
    </location>
</feature>
<dbReference type="EMBL" id="LKEU01000031">
    <property type="protein sequence ID" value="OFV70314.1"/>
    <property type="molecule type" value="Genomic_DNA"/>
</dbReference>